<dbReference type="AlphaFoldDB" id="A0AAE0GX83"/>
<gene>
    <name evidence="2" type="ORF">CYMTET_6457</name>
</gene>
<dbReference type="SMART" id="SM00298">
    <property type="entry name" value="CHROMO"/>
    <property type="match status" value="1"/>
</dbReference>
<sequence length="361" mass="41979">MVDGQKEYYVDRILARRVRQVRGKEQVEWKVRWQGLSREHDQWRTRKDLEHGGPLRPLREFEKARLEQEESDRQVAENRRRQRFREVREGQVSLLDLERGGDLEDLLDDDVFPQGPPLPTEYYDEDTDAYVAEVDRFTACIQEGKTIDRPPRILVLFSGTGSVERAFREKYPDAECVTVDSDPRWDATHVESIQEWDEKQYPRGYFDVFWASPPCTEYSSAKTTGIRKLAAADACVKRTLNLLSWFRPRHWFIENPRGHAPYGLQYRAVMGQMPLPLECCYCHYGTGYKKPTNIWTSSPPARSLRCCTTQDPCYAMRRYGQHLWSSQQGTSRGFKKGSGSGAAVYPIPAQLLYELFDGLLF</sequence>
<reference evidence="2 3" key="1">
    <citation type="journal article" date="2015" name="Genome Biol. Evol.">
        <title>Comparative Genomics of a Bacterivorous Green Alga Reveals Evolutionary Causalities and Consequences of Phago-Mixotrophic Mode of Nutrition.</title>
        <authorList>
            <person name="Burns J.A."/>
            <person name="Paasch A."/>
            <person name="Narechania A."/>
            <person name="Kim E."/>
        </authorList>
    </citation>
    <scope>NUCLEOTIDE SEQUENCE [LARGE SCALE GENOMIC DNA]</scope>
    <source>
        <strain evidence="2 3">PLY_AMNH</strain>
    </source>
</reference>
<name>A0AAE0GX83_9CHLO</name>
<dbReference type="SUPFAM" id="SSF53335">
    <property type="entry name" value="S-adenosyl-L-methionine-dependent methyltransferases"/>
    <property type="match status" value="1"/>
</dbReference>
<protein>
    <recommendedName>
        <fullName evidence="1">Chromo domain-containing protein</fullName>
    </recommendedName>
</protein>
<dbReference type="InterPro" id="IPR029063">
    <property type="entry name" value="SAM-dependent_MTases_sf"/>
</dbReference>
<keyword evidence="3" id="KW-1185">Reference proteome</keyword>
<dbReference type="Proteomes" id="UP001190700">
    <property type="component" value="Unassembled WGS sequence"/>
</dbReference>
<dbReference type="PROSITE" id="PS50013">
    <property type="entry name" value="CHROMO_2"/>
    <property type="match status" value="1"/>
</dbReference>
<comment type="caution">
    <text evidence="2">The sequence shown here is derived from an EMBL/GenBank/DDBJ whole genome shotgun (WGS) entry which is preliminary data.</text>
</comment>
<dbReference type="SUPFAM" id="SSF54160">
    <property type="entry name" value="Chromo domain-like"/>
    <property type="match status" value="1"/>
</dbReference>
<dbReference type="InterPro" id="IPR023780">
    <property type="entry name" value="Chromo_domain"/>
</dbReference>
<dbReference type="Pfam" id="PF00385">
    <property type="entry name" value="Chromo"/>
    <property type="match status" value="1"/>
</dbReference>
<proteinExistence type="predicted"/>
<dbReference type="InterPro" id="IPR000953">
    <property type="entry name" value="Chromo/chromo_shadow_dom"/>
</dbReference>
<accession>A0AAE0GX83</accession>
<dbReference type="Gene3D" id="3.40.50.150">
    <property type="entry name" value="Vaccinia Virus protein VP39"/>
    <property type="match status" value="1"/>
</dbReference>
<feature type="domain" description="Chromo" evidence="1">
    <location>
        <begin position="8"/>
        <end position="73"/>
    </location>
</feature>
<dbReference type="Gene3D" id="2.40.50.40">
    <property type="match status" value="1"/>
</dbReference>
<dbReference type="InterPro" id="IPR016197">
    <property type="entry name" value="Chromo-like_dom_sf"/>
</dbReference>
<dbReference type="EMBL" id="LGRX02001544">
    <property type="protein sequence ID" value="KAK3285959.1"/>
    <property type="molecule type" value="Genomic_DNA"/>
</dbReference>
<evidence type="ECO:0000259" key="1">
    <source>
        <dbReference type="PROSITE" id="PS50013"/>
    </source>
</evidence>
<organism evidence="2 3">
    <name type="scientific">Cymbomonas tetramitiformis</name>
    <dbReference type="NCBI Taxonomy" id="36881"/>
    <lineage>
        <taxon>Eukaryota</taxon>
        <taxon>Viridiplantae</taxon>
        <taxon>Chlorophyta</taxon>
        <taxon>Pyramimonadophyceae</taxon>
        <taxon>Pyramimonadales</taxon>
        <taxon>Pyramimonadaceae</taxon>
        <taxon>Cymbomonas</taxon>
    </lineage>
</organism>
<dbReference type="CDD" id="cd00024">
    <property type="entry name" value="CD_CSD"/>
    <property type="match status" value="1"/>
</dbReference>
<evidence type="ECO:0000313" key="3">
    <source>
        <dbReference type="Proteomes" id="UP001190700"/>
    </source>
</evidence>
<evidence type="ECO:0000313" key="2">
    <source>
        <dbReference type="EMBL" id="KAK3285959.1"/>
    </source>
</evidence>